<dbReference type="KEGG" id="bpg:Bathy05g00730"/>
<reference evidence="1 2" key="1">
    <citation type="submission" date="2011-10" db="EMBL/GenBank/DDBJ databases">
        <authorList>
            <person name="Genoscope - CEA"/>
        </authorList>
    </citation>
    <scope>NUCLEOTIDE SEQUENCE [LARGE SCALE GENOMIC DNA]</scope>
    <source>
        <strain evidence="1 2">RCC 1105</strain>
    </source>
</reference>
<sequence>MASSFTSADATTTSRFRFTSSSLPRTRRRQRSAGFNRVVRASLMERTEKAVLVVSCCCCSLFFSPATSLASFDERFSGSFADPNHPGCPREITPNGLLRGYDPVPFEKGKGCRGRKVVTPEDVFQYPGKTMRYWEIQTKPVGKNKDEIYIDFDQKDGSGEKVIAKLNENEEIVFPTGEVWKRRRGESFFP</sequence>
<evidence type="ECO:0000313" key="2">
    <source>
        <dbReference type="Proteomes" id="UP000198341"/>
    </source>
</evidence>
<dbReference type="AlphaFoldDB" id="K8EFK9"/>
<organism evidence="1 2">
    <name type="scientific">Bathycoccus prasinos</name>
    <dbReference type="NCBI Taxonomy" id="41875"/>
    <lineage>
        <taxon>Eukaryota</taxon>
        <taxon>Viridiplantae</taxon>
        <taxon>Chlorophyta</taxon>
        <taxon>Mamiellophyceae</taxon>
        <taxon>Mamiellales</taxon>
        <taxon>Bathycoccaceae</taxon>
        <taxon>Bathycoccus</taxon>
    </lineage>
</organism>
<proteinExistence type="predicted"/>
<gene>
    <name evidence="1" type="ORF">Bathy05g00730</name>
</gene>
<protein>
    <submittedName>
        <fullName evidence="1">Uncharacterized protein</fullName>
    </submittedName>
</protein>
<dbReference type="RefSeq" id="XP_007513248.1">
    <property type="nucleotide sequence ID" value="XM_007513186.1"/>
</dbReference>
<evidence type="ECO:0000313" key="1">
    <source>
        <dbReference type="EMBL" id="CCO16806.1"/>
    </source>
</evidence>
<dbReference type="Proteomes" id="UP000198341">
    <property type="component" value="Chromosome 5"/>
</dbReference>
<dbReference type="OrthoDB" id="568118at2759"/>
<name>K8EFK9_9CHLO</name>
<dbReference type="GeneID" id="19015577"/>
<keyword evidence="2" id="KW-1185">Reference proteome</keyword>
<dbReference type="EMBL" id="FO082274">
    <property type="protein sequence ID" value="CCO16806.1"/>
    <property type="molecule type" value="Genomic_DNA"/>
</dbReference>
<accession>K8EFK9</accession>